<dbReference type="RefSeq" id="WP_110827335.1">
    <property type="nucleotide sequence ID" value="NZ_QKLU01000001.1"/>
</dbReference>
<dbReference type="PROSITE" id="PS51257">
    <property type="entry name" value="PROKAR_LIPOPROTEIN"/>
    <property type="match status" value="1"/>
</dbReference>
<keyword evidence="3" id="KW-1185">Reference proteome</keyword>
<comment type="caution">
    <text evidence="2">The sequence shown here is derived from an EMBL/GenBank/DDBJ whole genome shotgun (WGS) entry which is preliminary data.</text>
</comment>
<accession>A0A318ULN0</accession>
<dbReference type="AlphaFoldDB" id="A0A318ULN0"/>
<dbReference type="Gene3D" id="3.40.710.10">
    <property type="entry name" value="DD-peptidase/beta-lactamase superfamily"/>
    <property type="match status" value="1"/>
</dbReference>
<organism evidence="2 3">
    <name type="scientific">Pedobacter nutrimenti</name>
    <dbReference type="NCBI Taxonomy" id="1241337"/>
    <lineage>
        <taxon>Bacteria</taxon>
        <taxon>Pseudomonadati</taxon>
        <taxon>Bacteroidota</taxon>
        <taxon>Sphingobacteriia</taxon>
        <taxon>Sphingobacteriales</taxon>
        <taxon>Sphingobacteriaceae</taxon>
        <taxon>Pedobacter</taxon>
    </lineage>
</organism>
<dbReference type="OrthoDB" id="846150at2"/>
<name>A0A318ULN0_9SPHI</name>
<reference evidence="2 3" key="1">
    <citation type="submission" date="2018-06" db="EMBL/GenBank/DDBJ databases">
        <title>Genomic Encyclopedia of Archaeal and Bacterial Type Strains, Phase II (KMG-II): from individual species to whole genera.</title>
        <authorList>
            <person name="Goeker M."/>
        </authorList>
    </citation>
    <scope>NUCLEOTIDE SEQUENCE [LARGE SCALE GENOMIC DNA]</scope>
    <source>
        <strain evidence="2 3">DSM 27372</strain>
    </source>
</reference>
<evidence type="ECO:0000313" key="3">
    <source>
        <dbReference type="Proteomes" id="UP000248198"/>
    </source>
</evidence>
<dbReference type="PANTHER" id="PTHR46825:SF9">
    <property type="entry name" value="BETA-LACTAMASE-RELATED DOMAIN-CONTAINING PROTEIN"/>
    <property type="match status" value="1"/>
</dbReference>
<dbReference type="InterPro" id="IPR001466">
    <property type="entry name" value="Beta-lactam-related"/>
</dbReference>
<dbReference type="PANTHER" id="PTHR46825">
    <property type="entry name" value="D-ALANYL-D-ALANINE-CARBOXYPEPTIDASE/ENDOPEPTIDASE AMPH"/>
    <property type="match status" value="1"/>
</dbReference>
<proteinExistence type="predicted"/>
<dbReference type="InterPro" id="IPR012338">
    <property type="entry name" value="Beta-lactam/transpept-like"/>
</dbReference>
<dbReference type="InterPro" id="IPR050491">
    <property type="entry name" value="AmpC-like"/>
</dbReference>
<evidence type="ECO:0000313" key="2">
    <source>
        <dbReference type="EMBL" id="PYF77274.1"/>
    </source>
</evidence>
<dbReference type="Pfam" id="PF00144">
    <property type="entry name" value="Beta-lactamase"/>
    <property type="match status" value="1"/>
</dbReference>
<dbReference type="Proteomes" id="UP000248198">
    <property type="component" value="Unassembled WGS sequence"/>
</dbReference>
<gene>
    <name evidence="2" type="ORF">B0O44_101755</name>
</gene>
<evidence type="ECO:0000259" key="1">
    <source>
        <dbReference type="Pfam" id="PF00144"/>
    </source>
</evidence>
<protein>
    <submittedName>
        <fullName evidence="2">CubicO group peptidase (Beta-lactamase class C family)</fullName>
    </submittedName>
</protein>
<dbReference type="SUPFAM" id="SSF56601">
    <property type="entry name" value="beta-lactamase/transpeptidase-like"/>
    <property type="match status" value="1"/>
</dbReference>
<dbReference type="EMBL" id="QKLU01000001">
    <property type="protein sequence ID" value="PYF77274.1"/>
    <property type="molecule type" value="Genomic_DNA"/>
</dbReference>
<feature type="domain" description="Beta-lactamase-related" evidence="1">
    <location>
        <begin position="43"/>
        <end position="368"/>
    </location>
</feature>
<sequence>MRQKSIFKILIPVLVLFSCKKDKTTVPPAENKLNMEKVEKRMDFILNELKVPGMAVALTDQDKIIWHREGGFARLQEKVKVNENTIFKLASIAKPMIALSAMRLVEEGRLDLDKNINDYLPFEIVNPHCATYKITMRHLLSHTSGITDRIYGNTFDFMISGADHPLDLAGFVSSFIHKNGKYYNTGTFSDAEPGTAYIYTNTGASLAAYVIECIAKTSFDQFSSKLLFNALGKENLYWHLRDFPAGRLAYGHYLDYTQTGIFSIADYASGGLHGTATDLARFSQLLLNNGRMAGTQVISGKSLDEMKKIPFPLANARHGLFLESIPLSSGAHLYGYNGNMIGYGSYMYVVPEKKRGVVILFNYQSAEDNLQSEKIRAELNKLLGDLLDI</sequence>